<proteinExistence type="predicted"/>
<protein>
    <submittedName>
        <fullName evidence="1">Uncharacterized protein</fullName>
    </submittedName>
</protein>
<evidence type="ECO:0000313" key="2">
    <source>
        <dbReference type="Proteomes" id="UP000324767"/>
    </source>
</evidence>
<dbReference type="EMBL" id="VXIT01000019">
    <property type="protein sequence ID" value="KAA6407199.1"/>
    <property type="molecule type" value="Genomic_DNA"/>
</dbReference>
<dbReference type="AlphaFoldDB" id="A0A5M8PD09"/>
<sequence>MRHRRHRNFSELGSKDYAAVPASIEFAVLRLPWASRGWDIAGQSNFEVCYDASKERNGAHQVQEHMGTWRWIWRTGHGKIPSNGWQGGIRFRMAGAKGWSYRHLIGRTPRGLRPCAAKCTITGGVKKPDCVEITLDMSDDAKEQAHANIDRIPGILRLTRQRGRWTEDGAEYSHPRLLCLIFVDPDEGEVELFGLKHCANNKLDGPRGYPAPPCDDLSRHVRGYEPVVRLRGGAGGPVP</sequence>
<evidence type="ECO:0000313" key="1">
    <source>
        <dbReference type="EMBL" id="KAA6407199.1"/>
    </source>
</evidence>
<dbReference type="OrthoDB" id="10493379at2759"/>
<name>A0A5M8PD09_9LECA</name>
<dbReference type="Proteomes" id="UP000324767">
    <property type="component" value="Unassembled WGS sequence"/>
</dbReference>
<comment type="caution">
    <text evidence="1">The sequence shown here is derived from an EMBL/GenBank/DDBJ whole genome shotgun (WGS) entry which is preliminary data.</text>
</comment>
<organism evidence="1 2">
    <name type="scientific">Lasallia pustulata</name>
    <dbReference type="NCBI Taxonomy" id="136370"/>
    <lineage>
        <taxon>Eukaryota</taxon>
        <taxon>Fungi</taxon>
        <taxon>Dikarya</taxon>
        <taxon>Ascomycota</taxon>
        <taxon>Pezizomycotina</taxon>
        <taxon>Lecanoromycetes</taxon>
        <taxon>OSLEUM clade</taxon>
        <taxon>Umbilicariomycetidae</taxon>
        <taxon>Umbilicariales</taxon>
        <taxon>Umbilicariaceae</taxon>
        <taxon>Lasallia</taxon>
    </lineage>
</organism>
<gene>
    <name evidence="1" type="ORF">FRX48_09001</name>
</gene>
<reference evidence="1 2" key="1">
    <citation type="submission" date="2019-09" db="EMBL/GenBank/DDBJ databases">
        <title>The hologenome of the rock-dwelling lichen Lasallia pustulata.</title>
        <authorList>
            <person name="Greshake Tzovaras B."/>
            <person name="Segers F."/>
            <person name="Bicker A."/>
            <person name="Dal Grande F."/>
            <person name="Otte J."/>
            <person name="Hankeln T."/>
            <person name="Schmitt I."/>
            <person name="Ebersberger I."/>
        </authorList>
    </citation>
    <scope>NUCLEOTIDE SEQUENCE [LARGE SCALE GENOMIC DNA]</scope>
    <source>
        <strain evidence="1">A1-1</strain>
    </source>
</reference>
<accession>A0A5M8PD09</accession>